<dbReference type="InterPro" id="IPR036388">
    <property type="entry name" value="WH-like_DNA-bd_sf"/>
</dbReference>
<dbReference type="SUPFAM" id="SSF88946">
    <property type="entry name" value="Sigma2 domain of RNA polymerase sigma factors"/>
    <property type="match status" value="1"/>
</dbReference>
<evidence type="ECO:0000256" key="5">
    <source>
        <dbReference type="ARBA" id="ARBA00023163"/>
    </source>
</evidence>
<keyword evidence="3" id="KW-0731">Sigma factor</keyword>
<comment type="similarity">
    <text evidence="1">Belongs to the sigma-70 factor family. ECF subfamily.</text>
</comment>
<dbReference type="Gene3D" id="1.10.10.10">
    <property type="entry name" value="Winged helix-like DNA-binding domain superfamily/Winged helix DNA-binding domain"/>
    <property type="match status" value="1"/>
</dbReference>
<evidence type="ECO:0000259" key="6">
    <source>
        <dbReference type="Pfam" id="PF04542"/>
    </source>
</evidence>
<dbReference type="InterPro" id="IPR014284">
    <property type="entry name" value="RNA_pol_sigma-70_dom"/>
</dbReference>
<dbReference type="InterPro" id="IPR013325">
    <property type="entry name" value="RNA_pol_sigma_r2"/>
</dbReference>
<gene>
    <name evidence="8" type="ORF">CATMQ487_34160</name>
</gene>
<feature type="domain" description="RNA polymerase sigma-70 region 2" evidence="6">
    <location>
        <begin position="47"/>
        <end position="105"/>
    </location>
</feature>
<dbReference type="Pfam" id="PF04542">
    <property type="entry name" value="Sigma70_r2"/>
    <property type="match status" value="1"/>
</dbReference>
<name>A0ABM7YPP0_9BURK</name>
<dbReference type="Proteomes" id="UP001057498">
    <property type="component" value="Chromosome"/>
</dbReference>
<feature type="domain" description="RNA polymerase sigma-70 region 4" evidence="7">
    <location>
        <begin position="143"/>
        <end position="191"/>
    </location>
</feature>
<keyword evidence="5" id="KW-0804">Transcription</keyword>
<evidence type="ECO:0000313" key="8">
    <source>
        <dbReference type="EMBL" id="BDI06446.1"/>
    </source>
</evidence>
<keyword evidence="9" id="KW-1185">Reference proteome</keyword>
<proteinExistence type="inferred from homology"/>
<evidence type="ECO:0000256" key="4">
    <source>
        <dbReference type="ARBA" id="ARBA00023125"/>
    </source>
</evidence>
<dbReference type="InterPro" id="IPR013324">
    <property type="entry name" value="RNA_pol_sigma_r3/r4-like"/>
</dbReference>
<dbReference type="InterPro" id="IPR039425">
    <property type="entry name" value="RNA_pol_sigma-70-like"/>
</dbReference>
<evidence type="ECO:0000256" key="1">
    <source>
        <dbReference type="ARBA" id="ARBA00010641"/>
    </source>
</evidence>
<evidence type="ECO:0000313" key="9">
    <source>
        <dbReference type="Proteomes" id="UP001057498"/>
    </source>
</evidence>
<keyword evidence="2" id="KW-0805">Transcription regulation</keyword>
<evidence type="ECO:0000259" key="7">
    <source>
        <dbReference type="Pfam" id="PF04545"/>
    </source>
</evidence>
<dbReference type="EMBL" id="AP025730">
    <property type="protein sequence ID" value="BDI06446.1"/>
    <property type="molecule type" value="Genomic_DNA"/>
</dbReference>
<accession>A0ABM7YPP0</accession>
<protein>
    <submittedName>
        <fullName evidence="8">RNA polymerase sigma E protein</fullName>
    </submittedName>
</protein>
<dbReference type="RefSeq" id="WP_251969714.1">
    <property type="nucleotide sequence ID" value="NZ_AP025730.1"/>
</dbReference>
<organism evidence="8 9">
    <name type="scientific">Sphaerotilus microaerophilus</name>
    <dbReference type="NCBI Taxonomy" id="2914710"/>
    <lineage>
        <taxon>Bacteria</taxon>
        <taxon>Pseudomonadati</taxon>
        <taxon>Pseudomonadota</taxon>
        <taxon>Betaproteobacteria</taxon>
        <taxon>Burkholderiales</taxon>
        <taxon>Sphaerotilaceae</taxon>
        <taxon>Sphaerotilus</taxon>
    </lineage>
</organism>
<dbReference type="PANTHER" id="PTHR43133">
    <property type="entry name" value="RNA POLYMERASE ECF-TYPE SIGMA FACTO"/>
    <property type="match status" value="1"/>
</dbReference>
<dbReference type="Pfam" id="PF04545">
    <property type="entry name" value="Sigma70_r4"/>
    <property type="match status" value="1"/>
</dbReference>
<dbReference type="InterPro" id="IPR007630">
    <property type="entry name" value="RNA_pol_sigma70_r4"/>
</dbReference>
<reference evidence="8" key="1">
    <citation type="submission" date="2022-04" db="EMBL/GenBank/DDBJ databases">
        <title>Whole genome sequence of Sphaerotilus sp. FB-5.</title>
        <authorList>
            <person name="Takeda M."/>
            <person name="Narihara S."/>
            <person name="Akimoto M."/>
            <person name="Akimoto R."/>
            <person name="Nishiyashiki S."/>
            <person name="Murakami T."/>
        </authorList>
    </citation>
    <scope>NUCLEOTIDE SEQUENCE</scope>
    <source>
        <strain evidence="8">FB-5</strain>
    </source>
</reference>
<dbReference type="InterPro" id="IPR007627">
    <property type="entry name" value="RNA_pol_sigma70_r2"/>
</dbReference>
<dbReference type="SUPFAM" id="SSF88659">
    <property type="entry name" value="Sigma3 and sigma4 domains of RNA polymerase sigma factors"/>
    <property type="match status" value="1"/>
</dbReference>
<evidence type="ECO:0000256" key="2">
    <source>
        <dbReference type="ARBA" id="ARBA00023015"/>
    </source>
</evidence>
<dbReference type="PANTHER" id="PTHR43133:SF62">
    <property type="entry name" value="RNA POLYMERASE SIGMA FACTOR SIGZ"/>
    <property type="match status" value="1"/>
</dbReference>
<sequence length="198" mass="21771">MSPGQPSPPSPQERQRRDLRLVQLLSGAARGSADDFETFYDLTIGHARALARRIVHGADLDDALADAYLDAWRRLGSYDPARGTPLAWLLSIVHSRTLDLCRHRNPRLESFDAQPDGAEAADDRPDPSETLWQLQAGQRLAVALAGLSAQERWLLGLAYFRYASHAAIAETTGLPLGTVKSSILRAQAKLRLQLQPVT</sequence>
<dbReference type="Gene3D" id="1.10.1740.10">
    <property type="match status" value="1"/>
</dbReference>
<keyword evidence="4" id="KW-0238">DNA-binding</keyword>
<evidence type="ECO:0000256" key="3">
    <source>
        <dbReference type="ARBA" id="ARBA00023082"/>
    </source>
</evidence>
<dbReference type="NCBIfam" id="TIGR02937">
    <property type="entry name" value="sigma70-ECF"/>
    <property type="match status" value="1"/>
</dbReference>